<evidence type="ECO:0000256" key="2">
    <source>
        <dbReference type="ARBA" id="ARBA00023242"/>
    </source>
</evidence>
<dbReference type="EMBL" id="MCGO01000013">
    <property type="protein sequence ID" value="ORY47655.1"/>
    <property type="molecule type" value="Genomic_DNA"/>
</dbReference>
<evidence type="ECO:0000256" key="1">
    <source>
        <dbReference type="ARBA" id="ARBA00004123"/>
    </source>
</evidence>
<sequence length="662" mass="74891">MPPRTKPCRECQRVRRKCQVDVGFTHCRRCISAGTTDRCFFAYVAKPDFESKSPDPCRRCATNNWKCSTLPGRTVCRLCELHSVGQDCRTASASLKTQCQPSTLHYYTSSESPPINSLEPGSTTANALNQLLQAFNTPILDQPNPFISDWTIEDPDLMPTSDDFQLAWSLCTANGTKLPIWFGMDGDHFLNTFFSQPAYLRLAVCAMAAHSHNPPLPESVSFSLFQRARKSLFRMSGYTPCLEMAKAYAYLFLFSLHKGQPAVGQKFLKLGLETIRILRLDVDPDDSLWLFNLTPRQKEDRRRAFWALYGWYMTDLGQNPEAILHFTVQGNGVKAPTKVLDNHGTPIFEDSPSVKWICELSEIVYKNRQSLLQPPSSPLQILESPTTKHLLASLKSTLSKCPSLLLISSSPLEITHEDSTTFKTLLTPISNRYLFQTYGLNLLTFSTLSILHRPTLYLTSLPSFTPRFLNTHHQQSILTASRQCIDSAHRIIHLFFYAESECNAYFGSAVFTQFVYHLFESCIVCWFVTCRMDPAWRGLIEAGLVDKERLVGLAMRGTEVLGRVVEIEGSKSGSTSVMFQCMRRMVFEMRGVGEGGQEWRQREWSEGLELGMSVMSLVGEDGESVEKEPYAYLGLLGFELAGGIRWKGRSEPAWRLFWKLHG</sequence>
<proteinExistence type="predicted"/>
<name>A0A1Y2CMR4_9FUNG</name>
<reference evidence="3 4" key="1">
    <citation type="submission" date="2016-07" db="EMBL/GenBank/DDBJ databases">
        <title>Pervasive Adenine N6-methylation of Active Genes in Fungi.</title>
        <authorList>
            <consortium name="DOE Joint Genome Institute"/>
            <person name="Mondo S.J."/>
            <person name="Dannebaum R.O."/>
            <person name="Kuo R.C."/>
            <person name="Labutti K."/>
            <person name="Haridas S."/>
            <person name="Kuo A."/>
            <person name="Salamov A."/>
            <person name="Ahrendt S.R."/>
            <person name="Lipzen A."/>
            <person name="Sullivan W."/>
            <person name="Andreopoulos W.B."/>
            <person name="Clum A."/>
            <person name="Lindquist E."/>
            <person name="Daum C."/>
            <person name="Ramamoorthy G.K."/>
            <person name="Gryganskyi A."/>
            <person name="Culley D."/>
            <person name="Magnuson J.K."/>
            <person name="James T.Y."/>
            <person name="O'Malley M.A."/>
            <person name="Stajich J.E."/>
            <person name="Spatafora J.W."/>
            <person name="Visel A."/>
            <person name="Grigoriev I.V."/>
        </authorList>
    </citation>
    <scope>NUCLEOTIDE SEQUENCE [LARGE SCALE GENOMIC DNA]</scope>
    <source>
        <strain evidence="3 4">JEL800</strain>
    </source>
</reference>
<dbReference type="InterPro" id="IPR050613">
    <property type="entry name" value="Sec_Metabolite_Reg"/>
</dbReference>
<evidence type="ECO:0008006" key="5">
    <source>
        <dbReference type="Google" id="ProtNLM"/>
    </source>
</evidence>
<evidence type="ECO:0000313" key="4">
    <source>
        <dbReference type="Proteomes" id="UP000193642"/>
    </source>
</evidence>
<keyword evidence="4" id="KW-1185">Reference proteome</keyword>
<gene>
    <name evidence="3" type="ORF">BCR33DRAFT_848388</name>
</gene>
<dbReference type="Proteomes" id="UP000193642">
    <property type="component" value="Unassembled WGS sequence"/>
</dbReference>
<comment type="caution">
    <text evidence="3">The sequence shown here is derived from an EMBL/GenBank/DDBJ whole genome shotgun (WGS) entry which is preliminary data.</text>
</comment>
<dbReference type="CDD" id="cd12148">
    <property type="entry name" value="fungal_TF_MHR"/>
    <property type="match status" value="1"/>
</dbReference>
<accession>A0A1Y2CMR4</accession>
<organism evidence="3 4">
    <name type="scientific">Rhizoclosmatium globosum</name>
    <dbReference type="NCBI Taxonomy" id="329046"/>
    <lineage>
        <taxon>Eukaryota</taxon>
        <taxon>Fungi</taxon>
        <taxon>Fungi incertae sedis</taxon>
        <taxon>Chytridiomycota</taxon>
        <taxon>Chytridiomycota incertae sedis</taxon>
        <taxon>Chytridiomycetes</taxon>
        <taxon>Chytridiales</taxon>
        <taxon>Chytriomycetaceae</taxon>
        <taxon>Rhizoclosmatium</taxon>
    </lineage>
</organism>
<comment type="subcellular location">
    <subcellularLocation>
        <location evidence="1">Nucleus</location>
    </subcellularLocation>
</comment>
<dbReference type="GO" id="GO:0005634">
    <property type="term" value="C:nucleus"/>
    <property type="evidence" value="ECO:0007669"/>
    <property type="project" value="UniProtKB-SubCell"/>
</dbReference>
<protein>
    <recommendedName>
        <fullName evidence="5">Zn(2)-C6 fungal-type domain-containing protein</fullName>
    </recommendedName>
</protein>
<keyword evidence="2" id="KW-0539">Nucleus</keyword>
<dbReference type="PANTHER" id="PTHR31001">
    <property type="entry name" value="UNCHARACTERIZED TRANSCRIPTIONAL REGULATORY PROTEIN"/>
    <property type="match status" value="1"/>
</dbReference>
<dbReference type="AlphaFoldDB" id="A0A1Y2CMR4"/>
<evidence type="ECO:0000313" key="3">
    <source>
        <dbReference type="EMBL" id="ORY47655.1"/>
    </source>
</evidence>